<keyword evidence="6 8" id="KW-1133">Transmembrane helix</keyword>
<dbReference type="GO" id="GO:0015129">
    <property type="term" value="F:lactate transmembrane transporter activity"/>
    <property type="evidence" value="ECO:0007669"/>
    <property type="project" value="UniProtKB-UniRule"/>
</dbReference>
<dbReference type="InterPro" id="IPR003804">
    <property type="entry name" value="Lactate_perm"/>
</dbReference>
<keyword evidence="3 8" id="KW-0813">Transport</keyword>
<protein>
    <recommendedName>
        <fullName evidence="8">L-lactate permease</fullName>
    </recommendedName>
</protein>
<evidence type="ECO:0000256" key="2">
    <source>
        <dbReference type="ARBA" id="ARBA00010100"/>
    </source>
</evidence>
<dbReference type="AlphaFoldDB" id="A0A2T6VXT7"/>
<keyword evidence="5 8" id="KW-0812">Transmembrane</keyword>
<evidence type="ECO:0000256" key="6">
    <source>
        <dbReference type="ARBA" id="ARBA00022989"/>
    </source>
</evidence>
<feature type="non-terminal residue" evidence="9">
    <location>
        <position position="1"/>
    </location>
</feature>
<dbReference type="Proteomes" id="UP000244700">
    <property type="component" value="Unassembled WGS sequence"/>
</dbReference>
<organism evidence="9 10">
    <name type="scientific">Helicobacter pylori</name>
    <name type="common">Campylobacter pylori</name>
    <dbReference type="NCBI Taxonomy" id="210"/>
    <lineage>
        <taxon>Bacteria</taxon>
        <taxon>Pseudomonadati</taxon>
        <taxon>Campylobacterota</taxon>
        <taxon>Epsilonproteobacteria</taxon>
        <taxon>Campylobacterales</taxon>
        <taxon>Helicobacteraceae</taxon>
        <taxon>Helicobacter</taxon>
    </lineage>
</organism>
<dbReference type="Pfam" id="PF02652">
    <property type="entry name" value="Lactate_perm"/>
    <property type="match status" value="1"/>
</dbReference>
<keyword evidence="7 8" id="KW-0472">Membrane</keyword>
<evidence type="ECO:0000256" key="3">
    <source>
        <dbReference type="ARBA" id="ARBA00022448"/>
    </source>
</evidence>
<comment type="subcellular location">
    <subcellularLocation>
        <location evidence="1 8">Cell membrane</location>
        <topology evidence="1 8">Multi-pass membrane protein</topology>
    </subcellularLocation>
</comment>
<reference evidence="9 10" key="1">
    <citation type="submission" date="2018-01" db="EMBL/GenBank/DDBJ databases">
        <title>Helicobacter pylori genome-wide association study shows promise for predicting gastric cancer risk.</title>
        <authorList>
            <person name="Berthenet E."/>
            <person name="Yahara K."/>
            <person name="Thorell K."/>
            <person name="Pascoe B."/>
            <person name="Meric G."/>
            <person name="Mikhail J.M."/>
            <person name="Engstrand L."/>
            <person name="Enroth H."/>
            <person name="Burette A."/>
            <person name="Megraud F."/>
            <person name="Atherton J."/>
            <person name="Smith S."/>
            <person name="Wilkinson T.S."/>
            <person name="Hitchings M.D."/>
            <person name="Falush D."/>
            <person name="Sheppard S.K."/>
        </authorList>
    </citation>
    <scope>NUCLEOTIDE SEQUENCE [LARGE SCALE GENOMIC DNA]</scope>
    <source>
        <strain evidence="9 10">GIL237</strain>
    </source>
</reference>
<dbReference type="GO" id="GO:0005886">
    <property type="term" value="C:plasma membrane"/>
    <property type="evidence" value="ECO:0007669"/>
    <property type="project" value="UniProtKB-SubCell"/>
</dbReference>
<dbReference type="EMBL" id="QBQT01000035">
    <property type="protein sequence ID" value="PUD82713.1"/>
    <property type="molecule type" value="Genomic_DNA"/>
</dbReference>
<evidence type="ECO:0000256" key="1">
    <source>
        <dbReference type="ARBA" id="ARBA00004651"/>
    </source>
</evidence>
<evidence type="ECO:0000256" key="5">
    <source>
        <dbReference type="ARBA" id="ARBA00022692"/>
    </source>
</evidence>
<proteinExistence type="inferred from homology"/>
<dbReference type="PANTHER" id="PTHR30003">
    <property type="entry name" value="L-LACTATE PERMEASE"/>
    <property type="match status" value="1"/>
</dbReference>
<keyword evidence="4 8" id="KW-1003">Cell membrane</keyword>
<feature type="transmembrane region" description="Helical" evidence="8">
    <location>
        <begin position="28"/>
        <end position="49"/>
    </location>
</feature>
<sequence length="57" mass="5969">MISPQSIAIACAAVGLAGKESDLFKFTVKYSLIFVAIMGVVISAIAYLIPEVVPAIK</sequence>
<gene>
    <name evidence="9" type="ORF">C2R72_00600</name>
</gene>
<evidence type="ECO:0000313" key="9">
    <source>
        <dbReference type="EMBL" id="PUD82713.1"/>
    </source>
</evidence>
<evidence type="ECO:0000256" key="4">
    <source>
        <dbReference type="ARBA" id="ARBA00022475"/>
    </source>
</evidence>
<evidence type="ECO:0000256" key="7">
    <source>
        <dbReference type="ARBA" id="ARBA00023136"/>
    </source>
</evidence>
<evidence type="ECO:0000313" key="10">
    <source>
        <dbReference type="Proteomes" id="UP000244700"/>
    </source>
</evidence>
<evidence type="ECO:0000256" key="8">
    <source>
        <dbReference type="RuleBase" id="RU365092"/>
    </source>
</evidence>
<name>A0A2T6VXT7_HELPX</name>
<dbReference type="GO" id="GO:0015295">
    <property type="term" value="F:solute:proton symporter activity"/>
    <property type="evidence" value="ECO:0007669"/>
    <property type="project" value="TreeGrafter"/>
</dbReference>
<dbReference type="PANTHER" id="PTHR30003:SF0">
    <property type="entry name" value="GLYCOLATE PERMEASE GLCA-RELATED"/>
    <property type="match status" value="1"/>
</dbReference>
<comment type="function">
    <text evidence="8">Uptake of L-lactate across the membrane. Can also transport D-lactate and glycolate.</text>
</comment>
<comment type="caution">
    <text evidence="8">Lacks conserved residue(s) required for the propagation of feature annotation.</text>
</comment>
<comment type="caution">
    <text evidence="9">The sequence shown here is derived from an EMBL/GenBank/DDBJ whole genome shotgun (WGS) entry which is preliminary data.</text>
</comment>
<comment type="similarity">
    <text evidence="2 8">Belongs to the lactate permease family.</text>
</comment>
<accession>A0A2T6VXT7</accession>